<dbReference type="UniPathway" id="UPA00253">
    <property type="reaction ID" value="UER00326"/>
</dbReference>
<keyword evidence="6 11" id="KW-0662">Pyridine nucleotide biosynthesis</keyword>
<dbReference type="InterPro" id="IPR036188">
    <property type="entry name" value="FAD/NAD-bd_sf"/>
</dbReference>
<evidence type="ECO:0000256" key="7">
    <source>
        <dbReference type="ARBA" id="ARBA00022827"/>
    </source>
</evidence>
<gene>
    <name evidence="14" type="primary">nadB</name>
    <name evidence="14" type="ORF">NCTC11190_01415</name>
</gene>
<dbReference type="GO" id="GO:0008734">
    <property type="term" value="F:L-aspartate oxidase activity"/>
    <property type="evidence" value="ECO:0007669"/>
    <property type="project" value="UniProtKB-UniRule"/>
</dbReference>
<keyword evidence="7 11" id="KW-0274">FAD</keyword>
<proteinExistence type="inferred from homology"/>
<dbReference type="InterPro" id="IPR003953">
    <property type="entry name" value="FAD-dep_OxRdtase_2_FAD-bd"/>
</dbReference>
<evidence type="ECO:0000256" key="5">
    <source>
        <dbReference type="ARBA" id="ARBA00022630"/>
    </source>
</evidence>
<evidence type="ECO:0000259" key="13">
    <source>
        <dbReference type="Pfam" id="PF02910"/>
    </source>
</evidence>
<dbReference type="SUPFAM" id="SSF51905">
    <property type="entry name" value="FAD/NAD(P)-binding domain"/>
    <property type="match status" value="1"/>
</dbReference>
<comment type="subcellular location">
    <subcellularLocation>
        <location evidence="11">Cytoplasm</location>
    </subcellularLocation>
</comment>
<evidence type="ECO:0000256" key="11">
    <source>
        <dbReference type="RuleBase" id="RU362049"/>
    </source>
</evidence>
<dbReference type="EMBL" id="UGVL01000001">
    <property type="protein sequence ID" value="SUE34196.1"/>
    <property type="molecule type" value="Genomic_DNA"/>
</dbReference>
<dbReference type="OrthoDB" id="9806724at2"/>
<dbReference type="PANTHER" id="PTHR42716:SF2">
    <property type="entry name" value="L-ASPARTATE OXIDASE, CHLOROPLASTIC"/>
    <property type="match status" value="1"/>
</dbReference>
<evidence type="ECO:0000256" key="3">
    <source>
        <dbReference type="ARBA" id="ARBA00008562"/>
    </source>
</evidence>
<dbReference type="InterPro" id="IPR027477">
    <property type="entry name" value="Succ_DH/fumarate_Rdtase_cat_sf"/>
</dbReference>
<dbReference type="InterPro" id="IPR037099">
    <property type="entry name" value="Fum_R/Succ_DH_flav-like_C_sf"/>
</dbReference>
<feature type="domain" description="Fumarate reductase/succinate dehydrogenase flavoprotein-like C-terminal" evidence="13">
    <location>
        <begin position="440"/>
        <end position="519"/>
    </location>
</feature>
<evidence type="ECO:0000313" key="15">
    <source>
        <dbReference type="Proteomes" id="UP000255233"/>
    </source>
</evidence>
<dbReference type="Gene3D" id="3.50.50.60">
    <property type="entry name" value="FAD/NAD(P)-binding domain"/>
    <property type="match status" value="1"/>
</dbReference>
<comment type="cofactor">
    <cofactor evidence="1 11">
        <name>FAD</name>
        <dbReference type="ChEBI" id="CHEBI:57692"/>
    </cofactor>
</comment>
<dbReference type="Gene3D" id="3.90.700.10">
    <property type="entry name" value="Succinate dehydrogenase/fumarate reductase flavoprotein, catalytic domain"/>
    <property type="match status" value="1"/>
</dbReference>
<evidence type="ECO:0000259" key="12">
    <source>
        <dbReference type="Pfam" id="PF00890"/>
    </source>
</evidence>
<comment type="similarity">
    <text evidence="3 11">Belongs to the FAD-dependent oxidoreductase 2 family. NadB subfamily.</text>
</comment>
<keyword evidence="8 11" id="KW-0560">Oxidoreductase</keyword>
<comment type="function">
    <text evidence="11">Catalyzes the oxidation of L-aspartate to iminoaspartate.</text>
</comment>
<evidence type="ECO:0000256" key="10">
    <source>
        <dbReference type="NCBIfam" id="TIGR00551"/>
    </source>
</evidence>
<accession>A0A379MRZ1</accession>
<name>A0A379MRZ1_9BACT</name>
<dbReference type="AlphaFoldDB" id="A0A379MRZ1"/>
<dbReference type="STRING" id="880526.GCA_000427365_00145"/>
<evidence type="ECO:0000313" key="14">
    <source>
        <dbReference type="EMBL" id="SUE34196.1"/>
    </source>
</evidence>
<dbReference type="NCBIfam" id="TIGR00551">
    <property type="entry name" value="nadB"/>
    <property type="match status" value="1"/>
</dbReference>
<dbReference type="SUPFAM" id="SSF56425">
    <property type="entry name" value="Succinate dehydrogenase/fumarate reductase flavoprotein, catalytic domain"/>
    <property type="match status" value="1"/>
</dbReference>
<sequence length="524" mass="58782">MNRECDFLVIGSGIAGLSYALKVAGHGRVILVTKSRLDDTNTYHAQGGIASVTYEPDDFEQHIEDTMVCGSQKNNREVVELVVRNAPVQIRQLIEWGVDFDRAADGDRYELAREGGHTQHRILHHKDYTGAEVENRLIDRVREHPNIEILERHFAVDLLTQHHLGKLVKRSIPGTECYGAYILKLDTQEVFTVRAKVTVLATGGTGNVYHTTTNPAGATGDGIALVHRAKGIIENMEFIQFHPTSLYNPGERPSFLISEAIRGFGAILRTQDGKEFMQKYHPMGSLAPRDVVARSIDHELKMRGEEYVYLDVTHKDPELTRDHFPNINKKCLSIGIDITKDFIPVVPAAHYCCGGVKVDMNGETSIKRLYAIGETASTGLHGANRLASNSLIEAVVYAEQAARHSLSAIGGLTWQEGLPDWDYKGTSHPEEMVLITQSLKEVQQIMSNYVGIVRSNIRLERAMHRLQIIYEETEHLYKRSTLSKNLCELRNMIAVGYLIIKQAQQLKESVGLHFSLDYPMLSQF</sequence>
<keyword evidence="15" id="KW-1185">Reference proteome</keyword>
<evidence type="ECO:0000256" key="4">
    <source>
        <dbReference type="ARBA" id="ARBA00012173"/>
    </source>
</evidence>
<dbReference type="SUPFAM" id="SSF46977">
    <property type="entry name" value="Succinate dehydrogenase/fumarate reductase flavoprotein C-terminal domain"/>
    <property type="match status" value="1"/>
</dbReference>
<evidence type="ECO:0000256" key="6">
    <source>
        <dbReference type="ARBA" id="ARBA00022642"/>
    </source>
</evidence>
<protein>
    <recommendedName>
        <fullName evidence="4 10">L-aspartate oxidase</fullName>
        <ecNumber evidence="4 10">1.4.3.16</ecNumber>
    </recommendedName>
</protein>
<comment type="catalytic activity">
    <reaction evidence="9">
        <text>L-aspartate + O2 = iminosuccinate + H2O2</text>
        <dbReference type="Rhea" id="RHEA:25876"/>
        <dbReference type="ChEBI" id="CHEBI:15379"/>
        <dbReference type="ChEBI" id="CHEBI:16240"/>
        <dbReference type="ChEBI" id="CHEBI:29991"/>
        <dbReference type="ChEBI" id="CHEBI:77875"/>
        <dbReference type="EC" id="1.4.3.16"/>
    </reaction>
    <physiologicalReaction direction="left-to-right" evidence="9">
        <dbReference type="Rhea" id="RHEA:25877"/>
    </physiologicalReaction>
</comment>
<dbReference type="PANTHER" id="PTHR42716">
    <property type="entry name" value="L-ASPARTATE OXIDASE"/>
    <property type="match status" value="1"/>
</dbReference>
<dbReference type="Pfam" id="PF02910">
    <property type="entry name" value="Succ_DH_flav_C"/>
    <property type="match status" value="1"/>
</dbReference>
<organism evidence="14 15">
    <name type="scientific">Rikenella microfusus</name>
    <dbReference type="NCBI Taxonomy" id="28139"/>
    <lineage>
        <taxon>Bacteria</taxon>
        <taxon>Pseudomonadati</taxon>
        <taxon>Bacteroidota</taxon>
        <taxon>Bacteroidia</taxon>
        <taxon>Bacteroidales</taxon>
        <taxon>Rikenellaceae</taxon>
        <taxon>Rikenella</taxon>
    </lineage>
</organism>
<dbReference type="Gene3D" id="1.20.58.100">
    <property type="entry name" value="Fumarate reductase/succinate dehydrogenase flavoprotein-like, C-terminal domain"/>
    <property type="match status" value="1"/>
</dbReference>
<dbReference type="GO" id="GO:0005737">
    <property type="term" value="C:cytoplasm"/>
    <property type="evidence" value="ECO:0007669"/>
    <property type="project" value="UniProtKB-SubCell"/>
</dbReference>
<dbReference type="EC" id="1.4.3.16" evidence="4 10"/>
<dbReference type="FunFam" id="1.20.58.100:FF:000002">
    <property type="entry name" value="L-aspartate oxidase"/>
    <property type="match status" value="1"/>
</dbReference>
<dbReference type="NCBIfam" id="NF006567">
    <property type="entry name" value="PRK09077.1"/>
    <property type="match status" value="1"/>
</dbReference>
<dbReference type="RefSeq" id="WP_027290075.1">
    <property type="nucleotide sequence ID" value="NZ_CALVFX010000014.1"/>
</dbReference>
<evidence type="ECO:0000256" key="2">
    <source>
        <dbReference type="ARBA" id="ARBA00004950"/>
    </source>
</evidence>
<dbReference type="InterPro" id="IPR005288">
    <property type="entry name" value="NadB"/>
</dbReference>
<keyword evidence="5 11" id="KW-0285">Flavoprotein</keyword>
<dbReference type="InterPro" id="IPR015939">
    <property type="entry name" value="Fum_Rdtase/Succ_DH_flav-like_C"/>
</dbReference>
<dbReference type="Pfam" id="PF00890">
    <property type="entry name" value="FAD_binding_2"/>
    <property type="match status" value="1"/>
</dbReference>
<feature type="domain" description="FAD-dependent oxidoreductase 2 FAD-binding" evidence="12">
    <location>
        <begin position="6"/>
        <end position="391"/>
    </location>
</feature>
<dbReference type="FunFam" id="3.90.700.10:FF:000002">
    <property type="entry name" value="L-aspartate oxidase"/>
    <property type="match status" value="1"/>
</dbReference>
<evidence type="ECO:0000256" key="1">
    <source>
        <dbReference type="ARBA" id="ARBA00001974"/>
    </source>
</evidence>
<reference evidence="14 15" key="1">
    <citation type="submission" date="2018-06" db="EMBL/GenBank/DDBJ databases">
        <authorList>
            <consortium name="Pathogen Informatics"/>
            <person name="Doyle S."/>
        </authorList>
    </citation>
    <scope>NUCLEOTIDE SEQUENCE [LARGE SCALE GENOMIC DNA]</scope>
    <source>
        <strain evidence="14 15">NCTC11190</strain>
    </source>
</reference>
<dbReference type="Proteomes" id="UP000255233">
    <property type="component" value="Unassembled WGS sequence"/>
</dbReference>
<evidence type="ECO:0000256" key="8">
    <source>
        <dbReference type="ARBA" id="ARBA00023002"/>
    </source>
</evidence>
<comment type="pathway">
    <text evidence="2 11">Cofactor biosynthesis; NAD(+) biosynthesis; iminoaspartate from L-aspartate (oxidase route): step 1/1.</text>
</comment>
<dbReference type="PRINTS" id="PR00368">
    <property type="entry name" value="FADPNR"/>
</dbReference>
<evidence type="ECO:0000256" key="9">
    <source>
        <dbReference type="ARBA" id="ARBA00048305"/>
    </source>
</evidence>
<dbReference type="GO" id="GO:0034628">
    <property type="term" value="P:'de novo' NAD+ biosynthetic process from L-aspartate"/>
    <property type="evidence" value="ECO:0007669"/>
    <property type="project" value="TreeGrafter"/>
</dbReference>